<dbReference type="EMBL" id="JADIMZ010000097">
    <property type="protein sequence ID" value="MBO8432904.1"/>
    <property type="molecule type" value="Genomic_DNA"/>
</dbReference>
<keyword evidence="3" id="KW-1003">Cell membrane</keyword>
<organism evidence="8 9">
    <name type="scientific">Candidatus Pullibacteroides excrementavium</name>
    <dbReference type="NCBI Taxonomy" id="2840905"/>
    <lineage>
        <taxon>Bacteria</taxon>
        <taxon>Pseudomonadati</taxon>
        <taxon>Bacteroidota</taxon>
        <taxon>Bacteroidia</taxon>
        <taxon>Bacteroidales</taxon>
        <taxon>Candidatus Pullibacteroides</taxon>
    </lineage>
</organism>
<evidence type="ECO:0000256" key="4">
    <source>
        <dbReference type="ARBA" id="ARBA00022692"/>
    </source>
</evidence>
<sequence>MFTTFFKIGLFTIGGGYAMLALVKKIIVEDRRWIAEDEFVETIAVMQSLPGIFAVNTALSVGVRIKGRWGSVMAGFGAILPSILIVLALSIFARTAKDNPVVESCFKGIRPCVVALILSPALQMVRKSGVTKYNFYIPIIAAVLVCALGVSPVYVILAAGIGGALYGIHKQNQRKVKGGPHGIS</sequence>
<comment type="caution">
    <text evidence="8">The sequence shown here is derived from an EMBL/GenBank/DDBJ whole genome shotgun (WGS) entry which is preliminary data.</text>
</comment>
<comment type="subcellular location">
    <subcellularLocation>
        <location evidence="1">Cell membrane</location>
        <topology evidence="1">Multi-pass membrane protein</topology>
    </subcellularLocation>
</comment>
<gene>
    <name evidence="8" type="ORF">IAB08_06395</name>
</gene>
<keyword evidence="6 7" id="KW-0472">Membrane</keyword>
<dbReference type="PANTHER" id="PTHR43663:SF2">
    <property type="entry name" value="CHROMATE TRANSPORT PROTEIN-RELATED"/>
    <property type="match status" value="1"/>
</dbReference>
<feature type="transmembrane region" description="Helical" evidence="7">
    <location>
        <begin position="39"/>
        <end position="63"/>
    </location>
</feature>
<protein>
    <submittedName>
        <fullName evidence="8">Chromate transporter</fullName>
    </submittedName>
</protein>
<evidence type="ECO:0000256" key="3">
    <source>
        <dbReference type="ARBA" id="ARBA00022475"/>
    </source>
</evidence>
<dbReference type="InterPro" id="IPR052518">
    <property type="entry name" value="CHR_Transporter"/>
</dbReference>
<evidence type="ECO:0000313" key="8">
    <source>
        <dbReference type="EMBL" id="MBO8432904.1"/>
    </source>
</evidence>
<evidence type="ECO:0000313" key="9">
    <source>
        <dbReference type="Proteomes" id="UP000823612"/>
    </source>
</evidence>
<dbReference type="GO" id="GO:0005886">
    <property type="term" value="C:plasma membrane"/>
    <property type="evidence" value="ECO:0007669"/>
    <property type="project" value="UniProtKB-SubCell"/>
</dbReference>
<dbReference type="GO" id="GO:0015109">
    <property type="term" value="F:chromate transmembrane transporter activity"/>
    <property type="evidence" value="ECO:0007669"/>
    <property type="project" value="InterPro"/>
</dbReference>
<name>A0A9D9H1X5_9BACT</name>
<feature type="transmembrane region" description="Helical" evidence="7">
    <location>
        <begin position="135"/>
        <end position="168"/>
    </location>
</feature>
<keyword evidence="4 7" id="KW-0812">Transmembrane</keyword>
<comment type="similarity">
    <text evidence="2">Belongs to the chromate ion transporter (CHR) (TC 2.A.51) family.</text>
</comment>
<proteinExistence type="inferred from homology"/>
<keyword evidence="5 7" id="KW-1133">Transmembrane helix</keyword>
<evidence type="ECO:0000256" key="7">
    <source>
        <dbReference type="SAM" id="Phobius"/>
    </source>
</evidence>
<dbReference type="Pfam" id="PF02417">
    <property type="entry name" value="Chromate_transp"/>
    <property type="match status" value="1"/>
</dbReference>
<feature type="transmembrane region" description="Helical" evidence="7">
    <location>
        <begin position="6"/>
        <end position="27"/>
    </location>
</feature>
<evidence type="ECO:0000256" key="5">
    <source>
        <dbReference type="ARBA" id="ARBA00022989"/>
    </source>
</evidence>
<reference evidence="8" key="2">
    <citation type="journal article" date="2021" name="PeerJ">
        <title>Extensive microbial diversity within the chicken gut microbiome revealed by metagenomics and culture.</title>
        <authorList>
            <person name="Gilroy R."/>
            <person name="Ravi A."/>
            <person name="Getino M."/>
            <person name="Pursley I."/>
            <person name="Horton D.L."/>
            <person name="Alikhan N.F."/>
            <person name="Baker D."/>
            <person name="Gharbi K."/>
            <person name="Hall N."/>
            <person name="Watson M."/>
            <person name="Adriaenssens E.M."/>
            <person name="Foster-Nyarko E."/>
            <person name="Jarju S."/>
            <person name="Secka A."/>
            <person name="Antonio M."/>
            <person name="Oren A."/>
            <person name="Chaudhuri R.R."/>
            <person name="La Ragione R."/>
            <person name="Hildebrand F."/>
            <person name="Pallen M.J."/>
        </authorList>
    </citation>
    <scope>NUCLEOTIDE SEQUENCE</scope>
    <source>
        <strain evidence="8">2889</strain>
    </source>
</reference>
<evidence type="ECO:0000256" key="1">
    <source>
        <dbReference type="ARBA" id="ARBA00004651"/>
    </source>
</evidence>
<evidence type="ECO:0000256" key="2">
    <source>
        <dbReference type="ARBA" id="ARBA00005262"/>
    </source>
</evidence>
<dbReference type="PANTHER" id="PTHR43663">
    <property type="entry name" value="CHROMATE TRANSPORT PROTEIN-RELATED"/>
    <property type="match status" value="1"/>
</dbReference>
<dbReference type="InterPro" id="IPR003370">
    <property type="entry name" value="Chromate_transpt"/>
</dbReference>
<reference evidence="8" key="1">
    <citation type="submission" date="2020-10" db="EMBL/GenBank/DDBJ databases">
        <authorList>
            <person name="Gilroy R."/>
        </authorList>
    </citation>
    <scope>NUCLEOTIDE SEQUENCE</scope>
    <source>
        <strain evidence="8">2889</strain>
    </source>
</reference>
<accession>A0A9D9H1X5</accession>
<dbReference type="AlphaFoldDB" id="A0A9D9H1X5"/>
<feature type="transmembrane region" description="Helical" evidence="7">
    <location>
        <begin position="69"/>
        <end position="93"/>
    </location>
</feature>
<evidence type="ECO:0000256" key="6">
    <source>
        <dbReference type="ARBA" id="ARBA00023136"/>
    </source>
</evidence>
<dbReference type="Proteomes" id="UP000823612">
    <property type="component" value="Unassembled WGS sequence"/>
</dbReference>